<dbReference type="PROSITE" id="PS51273">
    <property type="entry name" value="GATASE_TYPE_1"/>
    <property type="match status" value="1"/>
</dbReference>
<dbReference type="NCBIfam" id="TIGR00566">
    <property type="entry name" value="trpG_papA"/>
    <property type="match status" value="1"/>
</dbReference>
<dbReference type="Pfam" id="PF00117">
    <property type="entry name" value="GATase"/>
    <property type="match status" value="1"/>
</dbReference>
<dbReference type="SUPFAM" id="SSF52317">
    <property type="entry name" value="Class I glutamine amidotransferase-like"/>
    <property type="match status" value="1"/>
</dbReference>
<reference evidence="3" key="1">
    <citation type="submission" date="2021-03" db="EMBL/GenBank/DDBJ databases">
        <title>Antimicrobial resistance genes in bacteria isolated from Japanese honey, and their potential for conferring macrolide and lincosamide resistance in the American foulbrood pathogen Paenibacillus larvae.</title>
        <authorList>
            <person name="Okamoto M."/>
            <person name="Kumagai M."/>
            <person name="Kanamori H."/>
            <person name="Takamatsu D."/>
        </authorList>
    </citation>
    <scope>NUCLEOTIDE SEQUENCE</scope>
    <source>
        <strain evidence="3">J43TS3</strain>
    </source>
</reference>
<dbReference type="InterPro" id="IPR017926">
    <property type="entry name" value="GATASE"/>
</dbReference>
<name>A0A920C6E8_9BACI</name>
<dbReference type="GO" id="GO:0004049">
    <property type="term" value="F:anthranilate synthase activity"/>
    <property type="evidence" value="ECO:0007669"/>
    <property type="project" value="TreeGrafter"/>
</dbReference>
<dbReference type="PRINTS" id="PR00097">
    <property type="entry name" value="ANTSNTHASEII"/>
</dbReference>
<dbReference type="InterPro" id="IPR006221">
    <property type="entry name" value="TrpG/PapA_dom"/>
</dbReference>
<sequence length="195" mass="21536">MILVIDNYDSFTFNLVQYIYELGLEVEVKKNDEISVSDILQLHPSHILLSPGPGNPNHAGVCLEVVNKLHKQFPILGVCLGHQIIAQAFGGKIISAKEPTHGKISYINHDGRGIFLNLENPLPITRYHSLMVESDSLPECLEISAVTETGEIAALRHKDLQIEGIQGHPESILSKGGMQLLHNFFLIKKGVQSND</sequence>
<feature type="domain" description="Glutamine amidotransferase" evidence="2">
    <location>
        <begin position="3"/>
        <end position="186"/>
    </location>
</feature>
<organism evidence="3 4">
    <name type="scientific">Ornithinibacillus bavariensis</name>
    <dbReference type="NCBI Taxonomy" id="545502"/>
    <lineage>
        <taxon>Bacteria</taxon>
        <taxon>Bacillati</taxon>
        <taxon>Bacillota</taxon>
        <taxon>Bacilli</taxon>
        <taxon>Bacillales</taxon>
        <taxon>Bacillaceae</taxon>
        <taxon>Ornithinibacillus</taxon>
    </lineage>
</organism>
<dbReference type="Gene3D" id="3.40.50.880">
    <property type="match status" value="1"/>
</dbReference>
<dbReference type="FunFam" id="3.40.50.880:FF:000003">
    <property type="entry name" value="Anthranilate synthase component II"/>
    <property type="match status" value="1"/>
</dbReference>
<accession>A0A920C6E8</accession>
<dbReference type="CDD" id="cd01743">
    <property type="entry name" value="GATase1_Anthranilate_Synthase"/>
    <property type="match status" value="1"/>
</dbReference>
<comment type="caution">
    <text evidence="3">The sequence shown here is derived from an EMBL/GenBank/DDBJ whole genome shotgun (WGS) entry which is preliminary data.</text>
</comment>
<evidence type="ECO:0000313" key="4">
    <source>
        <dbReference type="Proteomes" id="UP000676917"/>
    </source>
</evidence>
<dbReference type="EMBL" id="BORP01000005">
    <property type="protein sequence ID" value="GIO27836.1"/>
    <property type="molecule type" value="Genomic_DNA"/>
</dbReference>
<keyword evidence="1 3" id="KW-0315">Glutamine amidotransferase</keyword>
<dbReference type="RefSeq" id="WP_212921314.1">
    <property type="nucleotide sequence ID" value="NZ_BORP01000005.1"/>
</dbReference>
<dbReference type="PANTHER" id="PTHR43418">
    <property type="entry name" value="MULTIFUNCTIONAL TRYPTOPHAN BIOSYNTHESIS PROTEIN-RELATED"/>
    <property type="match status" value="1"/>
</dbReference>
<dbReference type="GO" id="GO:0005829">
    <property type="term" value="C:cytosol"/>
    <property type="evidence" value="ECO:0007669"/>
    <property type="project" value="TreeGrafter"/>
</dbReference>
<evidence type="ECO:0000313" key="3">
    <source>
        <dbReference type="EMBL" id="GIO27836.1"/>
    </source>
</evidence>
<evidence type="ECO:0000256" key="1">
    <source>
        <dbReference type="ARBA" id="ARBA00022962"/>
    </source>
</evidence>
<proteinExistence type="predicted"/>
<gene>
    <name evidence="3" type="ORF">J43TS3_24470</name>
</gene>
<dbReference type="InterPro" id="IPR029062">
    <property type="entry name" value="Class_I_gatase-like"/>
</dbReference>
<keyword evidence="4" id="KW-1185">Reference proteome</keyword>
<dbReference type="GO" id="GO:0000162">
    <property type="term" value="P:L-tryptophan biosynthetic process"/>
    <property type="evidence" value="ECO:0007669"/>
    <property type="project" value="TreeGrafter"/>
</dbReference>
<dbReference type="AlphaFoldDB" id="A0A920C6E8"/>
<dbReference type="PRINTS" id="PR00096">
    <property type="entry name" value="GATASE"/>
</dbReference>
<dbReference type="Proteomes" id="UP000676917">
    <property type="component" value="Unassembled WGS sequence"/>
</dbReference>
<dbReference type="InterPro" id="IPR050472">
    <property type="entry name" value="Anth_synth/Amidotransfase"/>
</dbReference>
<dbReference type="PANTHER" id="PTHR43418:SF4">
    <property type="entry name" value="MULTIFUNCTIONAL TRYPTOPHAN BIOSYNTHESIS PROTEIN"/>
    <property type="match status" value="1"/>
</dbReference>
<protein>
    <submittedName>
        <fullName evidence="3">Glutamine amidotransferase</fullName>
    </submittedName>
</protein>
<evidence type="ECO:0000259" key="2">
    <source>
        <dbReference type="Pfam" id="PF00117"/>
    </source>
</evidence>
<dbReference type="PRINTS" id="PR00099">
    <property type="entry name" value="CPSGATASE"/>
</dbReference>